<organism evidence="2 3">
    <name type="scientific">Iningainema tapete BLCC-T55</name>
    <dbReference type="NCBI Taxonomy" id="2748662"/>
    <lineage>
        <taxon>Bacteria</taxon>
        <taxon>Bacillati</taxon>
        <taxon>Cyanobacteriota</taxon>
        <taxon>Cyanophyceae</taxon>
        <taxon>Nostocales</taxon>
        <taxon>Scytonemataceae</taxon>
        <taxon>Iningainema tapete</taxon>
    </lineage>
</organism>
<dbReference type="InterPro" id="IPR008629">
    <property type="entry name" value="GUN4-like"/>
</dbReference>
<sequence length="200" mass="22901">MASNEVHESDIATRLTAIEVQLQQFNQILSSLSDRITQSEQNFLLIADIHKYKKLQELLAAGDLREADWETIRVIQAITGEPDLGAITPDDMRQFPCDELQVIDNLWTKYSQGRFGFSVQIQIYQSVGGSFDTTINQDNTVIEKLGERVGWRLNHKWLKCDDLDYTIAAPIGCHPSRWWNSPFGSKMTNYFFNRLLVCGI</sequence>
<dbReference type="SUPFAM" id="SSF140869">
    <property type="entry name" value="GUN4-like"/>
    <property type="match status" value="1"/>
</dbReference>
<comment type="caution">
    <text evidence="2">The sequence shown here is derived from an EMBL/GenBank/DDBJ whole genome shotgun (WGS) entry which is preliminary data.</text>
</comment>
<keyword evidence="3" id="KW-1185">Reference proteome</keyword>
<feature type="domain" description="GUN4-like" evidence="1">
    <location>
        <begin position="49"/>
        <end position="182"/>
    </location>
</feature>
<dbReference type="PANTHER" id="PTHR34800:SF1">
    <property type="entry name" value="TETRAPYRROLE-BINDING PROTEIN, CHLOROPLASTIC"/>
    <property type="match status" value="1"/>
</dbReference>
<protein>
    <submittedName>
        <fullName evidence="2">GUN4 domain-containing protein</fullName>
    </submittedName>
</protein>
<dbReference type="GO" id="GO:0046906">
    <property type="term" value="F:tetrapyrrole binding"/>
    <property type="evidence" value="ECO:0007669"/>
    <property type="project" value="TreeGrafter"/>
</dbReference>
<reference evidence="2" key="1">
    <citation type="submission" date="2020-09" db="EMBL/GenBank/DDBJ databases">
        <title>Iningainema tapete sp. nov. (Scytonemataceae, Cyanobacteria) from greenhouses in central Florida (USA) produces two types of nodularin with biosynthetic potential for microcystin-LR and anabaenopeptins.</title>
        <authorList>
            <person name="Berthold D.E."/>
            <person name="Lefler F.W."/>
            <person name="Huang I.-S."/>
            <person name="Abdulla H."/>
            <person name="Zimba P.V."/>
            <person name="Laughinghouse H.D. IV."/>
        </authorList>
    </citation>
    <scope>NUCLEOTIDE SEQUENCE</scope>
    <source>
        <strain evidence="2">BLCCT55</strain>
    </source>
</reference>
<dbReference type="GO" id="GO:0030288">
    <property type="term" value="C:outer membrane-bounded periplasmic space"/>
    <property type="evidence" value="ECO:0007669"/>
    <property type="project" value="TreeGrafter"/>
</dbReference>
<evidence type="ECO:0000259" key="1">
    <source>
        <dbReference type="Pfam" id="PF05419"/>
    </source>
</evidence>
<evidence type="ECO:0000313" key="2">
    <source>
        <dbReference type="EMBL" id="MBD2773201.1"/>
    </source>
</evidence>
<proteinExistence type="predicted"/>
<dbReference type="InterPro" id="IPR037215">
    <property type="entry name" value="GUN4-like_sf"/>
</dbReference>
<evidence type="ECO:0000313" key="3">
    <source>
        <dbReference type="Proteomes" id="UP000629098"/>
    </source>
</evidence>
<name>A0A8J6XIT9_9CYAN</name>
<dbReference type="CDD" id="cd16383">
    <property type="entry name" value="GUN4"/>
    <property type="match status" value="1"/>
</dbReference>
<accession>A0A8J6XIT9</accession>
<dbReference type="Gene3D" id="1.25.40.620">
    <property type="match status" value="1"/>
</dbReference>
<dbReference type="Gene3D" id="1.10.10.1770">
    <property type="entry name" value="Gun4-like"/>
    <property type="match status" value="1"/>
</dbReference>
<gene>
    <name evidence="2" type="ORF">ICL16_14270</name>
</gene>
<dbReference type="Pfam" id="PF05419">
    <property type="entry name" value="GUN4"/>
    <property type="match status" value="1"/>
</dbReference>
<dbReference type="PANTHER" id="PTHR34800">
    <property type="entry name" value="TETRAPYRROLE-BINDING PROTEIN, CHLOROPLASTIC"/>
    <property type="match status" value="1"/>
</dbReference>
<dbReference type="RefSeq" id="WP_190828691.1">
    <property type="nucleotide sequence ID" value="NZ_CAWPPI010000050.1"/>
</dbReference>
<dbReference type="Proteomes" id="UP000629098">
    <property type="component" value="Unassembled WGS sequence"/>
</dbReference>
<dbReference type="AlphaFoldDB" id="A0A8J6XIT9"/>
<dbReference type="EMBL" id="JACXAE010000050">
    <property type="protein sequence ID" value="MBD2773201.1"/>
    <property type="molecule type" value="Genomic_DNA"/>
</dbReference>